<evidence type="ECO:0000256" key="7">
    <source>
        <dbReference type="HAMAP-Rule" id="MF_00412"/>
    </source>
</evidence>
<comment type="subcellular location">
    <subcellularLocation>
        <location evidence="7">Cytoplasm</location>
    </subcellularLocation>
</comment>
<reference evidence="9" key="1">
    <citation type="submission" date="2020-07" db="EMBL/GenBank/DDBJ databases">
        <authorList>
            <person name="Pettersson B.M.F."/>
            <person name="Behra P.R.K."/>
            <person name="Ramesh M."/>
            <person name="Das S."/>
            <person name="Dasgupta S."/>
            <person name="Kirsebom L.A."/>
        </authorList>
    </citation>
    <scope>NUCLEOTIDE SEQUENCE</scope>
    <source>
        <strain evidence="9">DSM 44838</strain>
    </source>
</reference>
<dbReference type="PIRSF" id="PIRSF000151">
    <property type="entry name" value="GPR"/>
    <property type="match status" value="1"/>
</dbReference>
<dbReference type="AlphaFoldDB" id="A0A9X2Z997"/>
<dbReference type="GO" id="GO:0005737">
    <property type="term" value="C:cytoplasm"/>
    <property type="evidence" value="ECO:0007669"/>
    <property type="project" value="UniProtKB-SubCell"/>
</dbReference>
<dbReference type="EC" id="1.2.1.41" evidence="7"/>
<dbReference type="PANTHER" id="PTHR11063:SF8">
    <property type="entry name" value="DELTA-1-PYRROLINE-5-CARBOXYLATE SYNTHASE"/>
    <property type="match status" value="1"/>
</dbReference>
<dbReference type="Proteomes" id="UP001141629">
    <property type="component" value="Unassembled WGS sequence"/>
</dbReference>
<evidence type="ECO:0000313" key="10">
    <source>
        <dbReference type="Proteomes" id="UP001141629"/>
    </source>
</evidence>
<dbReference type="NCBIfam" id="TIGR00407">
    <property type="entry name" value="proA"/>
    <property type="match status" value="1"/>
</dbReference>
<dbReference type="InterPro" id="IPR012134">
    <property type="entry name" value="Glu-5-SA_DH"/>
</dbReference>
<comment type="caution">
    <text evidence="9">The sequence shown here is derived from an EMBL/GenBank/DDBJ whole genome shotgun (WGS) entry which is preliminary data.</text>
</comment>
<evidence type="ECO:0000256" key="3">
    <source>
        <dbReference type="ARBA" id="ARBA00022650"/>
    </source>
</evidence>
<dbReference type="Gene3D" id="3.40.605.10">
    <property type="entry name" value="Aldehyde Dehydrogenase, Chain A, domain 1"/>
    <property type="match status" value="1"/>
</dbReference>
<protein>
    <recommendedName>
        <fullName evidence="7">Gamma-glutamyl phosphate reductase</fullName>
        <shortName evidence="7">GPR</shortName>
        <ecNumber evidence="7">1.2.1.41</ecNumber>
    </recommendedName>
    <alternativeName>
        <fullName evidence="7">Glutamate-5-semialdehyde dehydrogenase</fullName>
    </alternativeName>
    <alternativeName>
        <fullName evidence="7">Glutamyl-gamma-semialdehyde dehydrogenase</fullName>
        <shortName evidence="7">GSA dehydrogenase</shortName>
    </alternativeName>
</protein>
<sequence length="415" mass="43114">MSVEAPTDLRSQVHDAARRARVAARVLATLTTETKNRALHAAADAVLAHVHEVLAANAADVEAARAAGTPESMLDRLALNPQRVEGIASGLRQVAGLPDPVGEVLRGSTLPNGLLIRQQRVPLGVVGMVYEGRPNVTVDAFGLTLKSGNAALLRGSSSAAQSNAALVTALRMALLGEGLPEDAVQLLPSADRASVTHLIQARGLVDVVIPRGGAGLIDAVVRDATVPTIETGVGNCHVFVHEAADLEVAERIVLNAKTRRTSVCNAAETLLVDEAIAATALPRLVGALTDAGVTVHLDPSEEDLRAEFLSMDIAVAVVDGVDGAIAHVNEYGTGHTEAIVTTNLAAAQRFTDRVDAAAVMVNASTAFTDGEQFGFGAEIGISTQKLHARGPMGLPELTSTKWIVWGSPDGHIRPA</sequence>
<evidence type="ECO:0000256" key="2">
    <source>
        <dbReference type="ARBA" id="ARBA00022605"/>
    </source>
</evidence>
<reference evidence="9" key="2">
    <citation type="journal article" date="2022" name="BMC Genomics">
        <title>Comparative genome analysis of mycobacteria focusing on tRNA and non-coding RNA.</title>
        <authorList>
            <person name="Behra P.R.K."/>
            <person name="Pettersson B.M.F."/>
            <person name="Ramesh M."/>
            <person name="Das S."/>
            <person name="Dasgupta S."/>
            <person name="Kirsebom L.A."/>
        </authorList>
    </citation>
    <scope>NUCLEOTIDE SEQUENCE</scope>
    <source>
        <strain evidence="9">DSM 44838</strain>
    </source>
</reference>
<keyword evidence="2 7" id="KW-0028">Amino-acid biosynthesis</keyword>
<keyword evidence="4 7" id="KW-0521">NADP</keyword>
<dbReference type="HAMAP" id="MF_00412">
    <property type="entry name" value="ProA"/>
    <property type="match status" value="1"/>
</dbReference>
<accession>A0A9X2Z997</accession>
<feature type="domain" description="Aldehyde dehydrogenase" evidence="8">
    <location>
        <begin position="314"/>
        <end position="402"/>
    </location>
</feature>
<keyword evidence="5 7" id="KW-0560">Oxidoreductase</keyword>
<dbReference type="GO" id="GO:0050661">
    <property type="term" value="F:NADP binding"/>
    <property type="evidence" value="ECO:0007669"/>
    <property type="project" value="InterPro"/>
</dbReference>
<dbReference type="GO" id="GO:0055129">
    <property type="term" value="P:L-proline biosynthetic process"/>
    <property type="evidence" value="ECO:0007669"/>
    <property type="project" value="UniProtKB-UniRule"/>
</dbReference>
<evidence type="ECO:0000256" key="1">
    <source>
        <dbReference type="ARBA" id="ARBA00004985"/>
    </source>
</evidence>
<dbReference type="EMBL" id="JACKVK010000013">
    <property type="protein sequence ID" value="MCV7424106.1"/>
    <property type="molecule type" value="Genomic_DNA"/>
</dbReference>
<name>A0A9X2Z997_9MYCO</name>
<evidence type="ECO:0000313" key="9">
    <source>
        <dbReference type="EMBL" id="MCV7424106.1"/>
    </source>
</evidence>
<comment type="function">
    <text evidence="7">Catalyzes the NADPH-dependent reduction of L-glutamate 5-phosphate into L-glutamate 5-semialdehyde and phosphate. The product spontaneously undergoes cyclization to form 1-pyrroline-5-carboxylate.</text>
</comment>
<dbReference type="GO" id="GO:0004350">
    <property type="term" value="F:glutamate-5-semialdehyde dehydrogenase activity"/>
    <property type="evidence" value="ECO:0007669"/>
    <property type="project" value="UniProtKB-UniRule"/>
</dbReference>
<dbReference type="InterPro" id="IPR016161">
    <property type="entry name" value="Ald_DH/histidinol_DH"/>
</dbReference>
<dbReference type="PANTHER" id="PTHR11063">
    <property type="entry name" value="GLUTAMATE SEMIALDEHYDE DEHYDROGENASE"/>
    <property type="match status" value="1"/>
</dbReference>
<dbReference type="Pfam" id="PF00171">
    <property type="entry name" value="Aldedh"/>
    <property type="match status" value="2"/>
</dbReference>
<dbReference type="Gene3D" id="3.40.309.10">
    <property type="entry name" value="Aldehyde Dehydrogenase, Chain A, domain 2"/>
    <property type="match status" value="1"/>
</dbReference>
<comment type="similarity">
    <text evidence="7">Belongs to the gamma-glutamyl phosphate reductase family.</text>
</comment>
<evidence type="ECO:0000256" key="6">
    <source>
        <dbReference type="ARBA" id="ARBA00049024"/>
    </source>
</evidence>
<gene>
    <name evidence="7" type="primary">proA</name>
    <name evidence="9" type="ORF">H7K45_26470</name>
</gene>
<evidence type="ECO:0000256" key="4">
    <source>
        <dbReference type="ARBA" id="ARBA00022857"/>
    </source>
</evidence>
<evidence type="ECO:0000256" key="5">
    <source>
        <dbReference type="ARBA" id="ARBA00023002"/>
    </source>
</evidence>
<dbReference type="InterPro" id="IPR016162">
    <property type="entry name" value="Ald_DH_N"/>
</dbReference>
<keyword evidence="10" id="KW-1185">Reference proteome</keyword>
<keyword evidence="3 7" id="KW-0641">Proline biosynthesis</keyword>
<feature type="domain" description="Aldehyde dehydrogenase" evidence="8">
    <location>
        <begin position="10"/>
        <end position="298"/>
    </location>
</feature>
<evidence type="ECO:0000259" key="8">
    <source>
        <dbReference type="Pfam" id="PF00171"/>
    </source>
</evidence>
<organism evidence="9 10">
    <name type="scientific">Mycobacterium yunnanensis</name>
    <dbReference type="NCBI Taxonomy" id="368477"/>
    <lineage>
        <taxon>Bacteria</taxon>
        <taxon>Bacillati</taxon>
        <taxon>Actinomycetota</taxon>
        <taxon>Actinomycetes</taxon>
        <taxon>Mycobacteriales</taxon>
        <taxon>Mycobacteriaceae</taxon>
        <taxon>Mycobacterium</taxon>
    </lineage>
</organism>
<dbReference type="CDD" id="cd07079">
    <property type="entry name" value="ALDH_F18-19_ProA-GPR"/>
    <property type="match status" value="1"/>
</dbReference>
<comment type="pathway">
    <text evidence="1 7">Amino-acid biosynthesis; L-proline biosynthesis; L-glutamate 5-semialdehyde from L-glutamate: step 2/2.</text>
</comment>
<dbReference type="SUPFAM" id="SSF53720">
    <property type="entry name" value="ALDH-like"/>
    <property type="match status" value="1"/>
</dbReference>
<dbReference type="InterPro" id="IPR000965">
    <property type="entry name" value="GPR_dom"/>
</dbReference>
<dbReference type="InterPro" id="IPR015590">
    <property type="entry name" value="Aldehyde_DH_dom"/>
</dbReference>
<dbReference type="NCBIfam" id="NF001221">
    <property type="entry name" value="PRK00197.1"/>
    <property type="match status" value="1"/>
</dbReference>
<proteinExistence type="inferred from homology"/>
<dbReference type="RefSeq" id="WP_263999082.1">
    <property type="nucleotide sequence ID" value="NZ_JACKVK010000013.1"/>
</dbReference>
<keyword evidence="7" id="KW-0963">Cytoplasm</keyword>
<dbReference type="InterPro" id="IPR016163">
    <property type="entry name" value="Ald_DH_C"/>
</dbReference>
<comment type="catalytic activity">
    <reaction evidence="6 7">
        <text>L-glutamate 5-semialdehyde + phosphate + NADP(+) = L-glutamyl 5-phosphate + NADPH + H(+)</text>
        <dbReference type="Rhea" id="RHEA:19541"/>
        <dbReference type="ChEBI" id="CHEBI:15378"/>
        <dbReference type="ChEBI" id="CHEBI:43474"/>
        <dbReference type="ChEBI" id="CHEBI:57783"/>
        <dbReference type="ChEBI" id="CHEBI:58066"/>
        <dbReference type="ChEBI" id="CHEBI:58274"/>
        <dbReference type="ChEBI" id="CHEBI:58349"/>
        <dbReference type="EC" id="1.2.1.41"/>
    </reaction>
</comment>